<gene>
    <name evidence="9" type="ORF">C7M84_011814</name>
</gene>
<dbReference type="InterPro" id="IPR008928">
    <property type="entry name" value="6-hairpin_glycosidase_sf"/>
</dbReference>
<keyword evidence="5 7" id="KW-0378">Hydrolase</keyword>
<comment type="caution">
    <text evidence="9">The sequence shown here is derived from an EMBL/GenBank/DDBJ whole genome shotgun (WGS) entry which is preliminary data.</text>
</comment>
<comment type="similarity">
    <text evidence="2 7">Belongs to the glycosyl hydrolase 37 family.</text>
</comment>
<feature type="compositionally biased region" description="Basic and acidic residues" evidence="8">
    <location>
        <begin position="12"/>
        <end position="33"/>
    </location>
</feature>
<dbReference type="SMR" id="A0A423T0Q0"/>
<dbReference type="InterPro" id="IPR001661">
    <property type="entry name" value="Glyco_hydro_37"/>
</dbReference>
<feature type="compositionally biased region" description="Polar residues" evidence="8">
    <location>
        <begin position="131"/>
        <end position="143"/>
    </location>
</feature>
<evidence type="ECO:0000256" key="4">
    <source>
        <dbReference type="ARBA" id="ARBA00019905"/>
    </source>
</evidence>
<dbReference type="EC" id="3.2.1.28" evidence="3 7"/>
<feature type="compositionally biased region" description="Basic and acidic residues" evidence="8">
    <location>
        <begin position="92"/>
        <end position="107"/>
    </location>
</feature>
<organism evidence="9 10">
    <name type="scientific">Penaeus vannamei</name>
    <name type="common">Whiteleg shrimp</name>
    <name type="synonym">Litopenaeus vannamei</name>
    <dbReference type="NCBI Taxonomy" id="6689"/>
    <lineage>
        <taxon>Eukaryota</taxon>
        <taxon>Metazoa</taxon>
        <taxon>Ecdysozoa</taxon>
        <taxon>Arthropoda</taxon>
        <taxon>Crustacea</taxon>
        <taxon>Multicrustacea</taxon>
        <taxon>Malacostraca</taxon>
        <taxon>Eumalacostraca</taxon>
        <taxon>Eucarida</taxon>
        <taxon>Decapoda</taxon>
        <taxon>Dendrobranchiata</taxon>
        <taxon>Penaeoidea</taxon>
        <taxon>Penaeidae</taxon>
        <taxon>Penaeus</taxon>
    </lineage>
</organism>
<evidence type="ECO:0000313" key="10">
    <source>
        <dbReference type="Proteomes" id="UP000283509"/>
    </source>
</evidence>
<feature type="compositionally biased region" description="Basic and acidic residues" evidence="8">
    <location>
        <begin position="50"/>
        <end position="62"/>
    </location>
</feature>
<protein>
    <recommendedName>
        <fullName evidence="4 7">Trehalase</fullName>
        <ecNumber evidence="3 7">3.2.1.28</ecNumber>
    </recommendedName>
    <alternativeName>
        <fullName evidence="7">Alpha-trehalose glucohydrolase</fullName>
    </alternativeName>
</protein>
<evidence type="ECO:0000256" key="2">
    <source>
        <dbReference type="ARBA" id="ARBA00005615"/>
    </source>
</evidence>
<dbReference type="GO" id="GO:0005993">
    <property type="term" value="P:trehalose catabolic process"/>
    <property type="evidence" value="ECO:0007669"/>
    <property type="project" value="TreeGrafter"/>
</dbReference>
<feature type="compositionally biased region" description="Basic and acidic residues" evidence="8">
    <location>
        <begin position="118"/>
        <end position="130"/>
    </location>
</feature>
<keyword evidence="10" id="KW-1185">Reference proteome</keyword>
<evidence type="ECO:0000256" key="8">
    <source>
        <dbReference type="SAM" id="MobiDB-lite"/>
    </source>
</evidence>
<dbReference type="Pfam" id="PF01204">
    <property type="entry name" value="Trehalase"/>
    <property type="match status" value="1"/>
</dbReference>
<evidence type="ECO:0000256" key="6">
    <source>
        <dbReference type="ARBA" id="ARBA00023295"/>
    </source>
</evidence>
<evidence type="ECO:0000256" key="3">
    <source>
        <dbReference type="ARBA" id="ARBA00012757"/>
    </source>
</evidence>
<reference evidence="9 10" key="2">
    <citation type="submission" date="2019-01" db="EMBL/GenBank/DDBJ databases">
        <title>The decoding of complex shrimp genome reveals the adaptation for benthos swimmer, frequently molting mechanism and breeding impact on genome.</title>
        <authorList>
            <person name="Sun Y."/>
            <person name="Gao Y."/>
            <person name="Yu Y."/>
        </authorList>
    </citation>
    <scope>NUCLEOTIDE SEQUENCE [LARGE SCALE GENOMIC DNA]</scope>
    <source>
        <tissue evidence="9">Muscle</tissue>
    </source>
</reference>
<dbReference type="InterPro" id="IPR018232">
    <property type="entry name" value="Glyco_hydro_37_CS"/>
</dbReference>
<dbReference type="PRINTS" id="PR00744">
    <property type="entry name" value="GLHYDRLASE37"/>
</dbReference>
<proteinExistence type="inferred from homology"/>
<dbReference type="EMBL" id="QCYY01002494">
    <property type="protein sequence ID" value="ROT69953.1"/>
    <property type="molecule type" value="Genomic_DNA"/>
</dbReference>
<dbReference type="PROSITE" id="PS00928">
    <property type="entry name" value="TREHALASE_2"/>
    <property type="match status" value="1"/>
</dbReference>
<evidence type="ECO:0000313" key="9">
    <source>
        <dbReference type="EMBL" id="ROT69953.1"/>
    </source>
</evidence>
<dbReference type="Gene3D" id="1.50.10.10">
    <property type="match status" value="1"/>
</dbReference>
<evidence type="ECO:0000256" key="5">
    <source>
        <dbReference type="ARBA" id="ARBA00022801"/>
    </source>
</evidence>
<sequence>MKEQQVSLSADPQEKSRESDMRIDHIQEEKTQRLESSTNEKANVVVPKTPDLDEHALQKPDEIPEESVPTFGTLSGYVMDYYHTLIPKAKKPGKETEQTDTKEDEGKNFSGLEETVSDDAKESEIIERNELQFNEDSSKGQENNEGEDTKKIMIIVEDKEMTHIDQLVEEFEFWENERSVEVQGRSGRSYKVAQYRAEVGEPRPESYREDYELAHTLKSDEAKEQLYVELKSGAESGWDYSTRWIINNNTNKGTLQDLKVTSIAPVDLNSLLCSNALTLAQFYRKLGNYTLERKFSNLADEKNTTMAELFWDSTDGTWYDVDINTQQKRRYFYLSNIHPIWSGCYGQEDSRAHTIDQVISYLKKIKVLNHVGGVPTSLVESGQQWDFPNAWAPLQHLVIMGLYNARSIHHEAENLSLSLAEKWIRTNWQGYQQSKPNAMFEKYNVSIIGLPGGGGEYDVQLGFGWTNGVALRLLETFSDRLTATTGGSSHPKAASFGLIILIALLPLQTFVYTFP</sequence>
<feature type="compositionally biased region" description="Polar residues" evidence="8">
    <location>
        <begin position="1"/>
        <end position="10"/>
    </location>
</feature>
<feature type="region of interest" description="Disordered" evidence="8">
    <location>
        <begin position="1"/>
        <end position="69"/>
    </location>
</feature>
<evidence type="ECO:0000256" key="1">
    <source>
        <dbReference type="ARBA" id="ARBA00001576"/>
    </source>
</evidence>
<dbReference type="InterPro" id="IPR012341">
    <property type="entry name" value="6hp_glycosidase-like_sf"/>
</dbReference>
<dbReference type="AlphaFoldDB" id="A0A423T0Q0"/>
<accession>A0A423T0Q0</accession>
<dbReference type="PANTHER" id="PTHR23403:SF1">
    <property type="entry name" value="TREHALASE"/>
    <property type="match status" value="1"/>
</dbReference>
<dbReference type="Proteomes" id="UP000283509">
    <property type="component" value="Unassembled WGS sequence"/>
</dbReference>
<evidence type="ECO:0000256" key="7">
    <source>
        <dbReference type="RuleBase" id="RU361180"/>
    </source>
</evidence>
<dbReference type="PANTHER" id="PTHR23403">
    <property type="entry name" value="TREHALASE"/>
    <property type="match status" value="1"/>
</dbReference>
<name>A0A423T0Q0_PENVA</name>
<comment type="catalytic activity">
    <reaction evidence="1 7">
        <text>alpha,alpha-trehalose + H2O = alpha-D-glucose + beta-D-glucose</text>
        <dbReference type="Rhea" id="RHEA:32675"/>
        <dbReference type="ChEBI" id="CHEBI:15377"/>
        <dbReference type="ChEBI" id="CHEBI:15903"/>
        <dbReference type="ChEBI" id="CHEBI:16551"/>
        <dbReference type="ChEBI" id="CHEBI:17925"/>
        <dbReference type="EC" id="3.2.1.28"/>
    </reaction>
</comment>
<dbReference type="SUPFAM" id="SSF48208">
    <property type="entry name" value="Six-hairpin glycosidases"/>
    <property type="match status" value="1"/>
</dbReference>
<dbReference type="STRING" id="6689.A0A423T0Q0"/>
<feature type="region of interest" description="Disordered" evidence="8">
    <location>
        <begin position="89"/>
        <end position="150"/>
    </location>
</feature>
<dbReference type="GO" id="GO:0004555">
    <property type="term" value="F:alpha,alpha-trehalase activity"/>
    <property type="evidence" value="ECO:0007669"/>
    <property type="project" value="UniProtKB-EC"/>
</dbReference>
<keyword evidence="6 7" id="KW-0326">Glycosidase</keyword>
<reference evidence="9 10" key="1">
    <citation type="submission" date="2018-04" db="EMBL/GenBank/DDBJ databases">
        <authorList>
            <person name="Zhang X."/>
            <person name="Yuan J."/>
            <person name="Li F."/>
            <person name="Xiang J."/>
        </authorList>
    </citation>
    <scope>NUCLEOTIDE SEQUENCE [LARGE SCALE GENOMIC DNA]</scope>
    <source>
        <tissue evidence="9">Muscle</tissue>
    </source>
</reference>